<proteinExistence type="predicted"/>
<dbReference type="EMBL" id="DS268137">
    <property type="protein sequence ID" value="KMU75051.1"/>
    <property type="molecule type" value="Genomic_DNA"/>
</dbReference>
<dbReference type="InterPro" id="IPR045667">
    <property type="entry name" value="ORC3_N"/>
</dbReference>
<evidence type="ECO:0000256" key="1">
    <source>
        <dbReference type="SAM" id="MobiDB-lite"/>
    </source>
</evidence>
<gene>
    <name evidence="3" type="ORF">CISG_04338</name>
</gene>
<evidence type="ECO:0000313" key="4">
    <source>
        <dbReference type="Proteomes" id="UP000054559"/>
    </source>
</evidence>
<reference evidence="4" key="1">
    <citation type="journal article" date="2010" name="Genome Res.">
        <title>Population genomic sequencing of Coccidioides fungi reveals recent hybridization and transposon control.</title>
        <authorList>
            <person name="Neafsey D.E."/>
            <person name="Barker B.M."/>
            <person name="Sharpton T.J."/>
            <person name="Stajich J.E."/>
            <person name="Park D.J."/>
            <person name="Whiston E."/>
            <person name="Hung C.-Y."/>
            <person name="McMahan C."/>
            <person name="White J."/>
            <person name="Sykes S."/>
            <person name="Heiman D."/>
            <person name="Young S."/>
            <person name="Zeng Q."/>
            <person name="Abouelleil A."/>
            <person name="Aftuck L."/>
            <person name="Bessette D."/>
            <person name="Brown A."/>
            <person name="FitzGerald M."/>
            <person name="Lui A."/>
            <person name="Macdonald J.P."/>
            <person name="Priest M."/>
            <person name="Orbach M.J."/>
            <person name="Galgiani J.N."/>
            <person name="Kirkland T.N."/>
            <person name="Cole G.T."/>
            <person name="Birren B.W."/>
            <person name="Henn M.R."/>
            <person name="Taylor J.W."/>
            <person name="Rounsley S.D."/>
        </authorList>
    </citation>
    <scope>NUCLEOTIDE SEQUENCE [LARGE SCALE GENOMIC DNA]</scope>
    <source>
        <strain evidence="4">RMSCC 3703</strain>
    </source>
</reference>
<evidence type="ECO:0000259" key="2">
    <source>
        <dbReference type="Pfam" id="PF07034"/>
    </source>
</evidence>
<accession>A0A0J8QRB5</accession>
<dbReference type="Pfam" id="PF07034">
    <property type="entry name" value="ORC3_N"/>
    <property type="match status" value="1"/>
</dbReference>
<dbReference type="AlphaFoldDB" id="A0A0J8QRB5"/>
<dbReference type="Proteomes" id="UP000054559">
    <property type="component" value="Unassembled WGS sequence"/>
</dbReference>
<evidence type="ECO:0000313" key="3">
    <source>
        <dbReference type="EMBL" id="KMU75051.1"/>
    </source>
</evidence>
<name>A0A0J8QRB5_COCIT</name>
<feature type="domain" description="Origin recognition complex subunit 3 N-terminal" evidence="2">
    <location>
        <begin position="15"/>
        <end position="113"/>
    </location>
</feature>
<sequence>MFIKGDTEAHHGLEHQGVYIYKPARSSKANEPQQPKRRKLAHLSETTPRDDELPFVPLLDGKESSSLVKRRHDAFTDFWSVQSQRIQEILSELDSKAVKDLADFINQAGPERRGF</sequence>
<protein>
    <recommendedName>
        <fullName evidence="2">Origin recognition complex subunit 3 N-terminal domain-containing protein</fullName>
    </recommendedName>
</protein>
<feature type="region of interest" description="Disordered" evidence="1">
    <location>
        <begin position="14"/>
        <end position="56"/>
    </location>
</feature>
<organism evidence="3 4">
    <name type="scientific">Coccidioides immitis RMSCC 3703</name>
    <dbReference type="NCBI Taxonomy" id="454286"/>
    <lineage>
        <taxon>Eukaryota</taxon>
        <taxon>Fungi</taxon>
        <taxon>Dikarya</taxon>
        <taxon>Ascomycota</taxon>
        <taxon>Pezizomycotina</taxon>
        <taxon>Eurotiomycetes</taxon>
        <taxon>Eurotiomycetidae</taxon>
        <taxon>Onygenales</taxon>
        <taxon>Onygenaceae</taxon>
        <taxon>Coccidioides</taxon>
    </lineage>
</organism>
<dbReference type="STRING" id="454286.A0A0J8QRB5"/>